<name>A0A0C3GJG2_OIDMZ</name>
<reference evidence="1 2" key="1">
    <citation type="submission" date="2014-04" db="EMBL/GenBank/DDBJ databases">
        <authorList>
            <consortium name="DOE Joint Genome Institute"/>
            <person name="Kuo A."/>
            <person name="Martino E."/>
            <person name="Perotto S."/>
            <person name="Kohler A."/>
            <person name="Nagy L.G."/>
            <person name="Floudas D."/>
            <person name="Copeland A."/>
            <person name="Barry K.W."/>
            <person name="Cichocki N."/>
            <person name="Veneault-Fourrey C."/>
            <person name="LaButti K."/>
            <person name="Lindquist E.A."/>
            <person name="Lipzen A."/>
            <person name="Lundell T."/>
            <person name="Morin E."/>
            <person name="Murat C."/>
            <person name="Sun H."/>
            <person name="Tunlid A."/>
            <person name="Henrissat B."/>
            <person name="Grigoriev I.V."/>
            <person name="Hibbett D.S."/>
            <person name="Martin F."/>
            <person name="Nordberg H.P."/>
            <person name="Cantor M.N."/>
            <person name="Hua S.X."/>
        </authorList>
    </citation>
    <scope>NUCLEOTIDE SEQUENCE [LARGE SCALE GENOMIC DNA]</scope>
    <source>
        <strain evidence="1 2">Zn</strain>
    </source>
</reference>
<dbReference type="InParanoid" id="A0A0C3GJG2"/>
<evidence type="ECO:0000313" key="1">
    <source>
        <dbReference type="EMBL" id="KIM96280.1"/>
    </source>
</evidence>
<organism evidence="1 2">
    <name type="scientific">Oidiodendron maius (strain Zn)</name>
    <dbReference type="NCBI Taxonomy" id="913774"/>
    <lineage>
        <taxon>Eukaryota</taxon>
        <taxon>Fungi</taxon>
        <taxon>Dikarya</taxon>
        <taxon>Ascomycota</taxon>
        <taxon>Pezizomycotina</taxon>
        <taxon>Leotiomycetes</taxon>
        <taxon>Leotiomycetes incertae sedis</taxon>
        <taxon>Myxotrichaceae</taxon>
        <taxon>Oidiodendron</taxon>
    </lineage>
</organism>
<dbReference type="AlphaFoldDB" id="A0A0C3GJG2"/>
<evidence type="ECO:0000313" key="2">
    <source>
        <dbReference type="Proteomes" id="UP000054321"/>
    </source>
</evidence>
<reference evidence="2" key="2">
    <citation type="submission" date="2015-01" db="EMBL/GenBank/DDBJ databases">
        <title>Evolutionary Origins and Diversification of the Mycorrhizal Mutualists.</title>
        <authorList>
            <consortium name="DOE Joint Genome Institute"/>
            <consortium name="Mycorrhizal Genomics Consortium"/>
            <person name="Kohler A."/>
            <person name="Kuo A."/>
            <person name="Nagy L.G."/>
            <person name="Floudas D."/>
            <person name="Copeland A."/>
            <person name="Barry K.W."/>
            <person name="Cichocki N."/>
            <person name="Veneault-Fourrey C."/>
            <person name="LaButti K."/>
            <person name="Lindquist E.A."/>
            <person name="Lipzen A."/>
            <person name="Lundell T."/>
            <person name="Morin E."/>
            <person name="Murat C."/>
            <person name="Riley R."/>
            <person name="Ohm R."/>
            <person name="Sun H."/>
            <person name="Tunlid A."/>
            <person name="Henrissat B."/>
            <person name="Grigoriev I.V."/>
            <person name="Hibbett D.S."/>
            <person name="Martin F."/>
        </authorList>
    </citation>
    <scope>NUCLEOTIDE SEQUENCE [LARGE SCALE GENOMIC DNA]</scope>
    <source>
        <strain evidence="2">Zn</strain>
    </source>
</reference>
<sequence>MAAMTGLPIQDYGRYAVSHSLRHLHIDRPQLFEKLVKHIVNSLEDEYCFPPDYFPSSQSQENAHQREERNTMIQEWLGELDQQLGEDWPDRETAKYNTLNALFYAIWNFHSTRPTST</sequence>
<proteinExistence type="predicted"/>
<protein>
    <submittedName>
        <fullName evidence="1">Uncharacterized protein</fullName>
    </submittedName>
</protein>
<gene>
    <name evidence="1" type="ORF">OIDMADRAFT_58617</name>
</gene>
<accession>A0A0C3GJG2</accession>
<dbReference type="Proteomes" id="UP000054321">
    <property type="component" value="Unassembled WGS sequence"/>
</dbReference>
<dbReference type="HOGENOM" id="CLU_2085472_0_0_1"/>
<dbReference type="EMBL" id="KN832884">
    <property type="protein sequence ID" value="KIM96280.1"/>
    <property type="molecule type" value="Genomic_DNA"/>
</dbReference>
<keyword evidence="2" id="KW-1185">Reference proteome</keyword>